<evidence type="ECO:0000313" key="2">
    <source>
        <dbReference type="EMBL" id="GAA5147214.1"/>
    </source>
</evidence>
<evidence type="ECO:0000313" key="3">
    <source>
        <dbReference type="Proteomes" id="UP001499852"/>
    </source>
</evidence>
<dbReference type="Pfam" id="PF03235">
    <property type="entry name" value="GmrSD_N"/>
    <property type="match status" value="1"/>
</dbReference>
<feature type="domain" description="GmrSD restriction endonucleases N-terminal" evidence="1">
    <location>
        <begin position="15"/>
        <end position="160"/>
    </location>
</feature>
<dbReference type="EMBL" id="BAABIA010000010">
    <property type="protein sequence ID" value="GAA5147214.1"/>
    <property type="molecule type" value="Genomic_DNA"/>
</dbReference>
<dbReference type="Proteomes" id="UP001499852">
    <property type="component" value="Unassembled WGS sequence"/>
</dbReference>
<keyword evidence="3" id="KW-1185">Reference proteome</keyword>
<reference evidence="3" key="1">
    <citation type="journal article" date="2019" name="Int. J. Syst. Evol. Microbiol.">
        <title>The Global Catalogue of Microorganisms (GCM) 10K type strain sequencing project: providing services to taxonomists for standard genome sequencing and annotation.</title>
        <authorList>
            <consortium name="The Broad Institute Genomics Platform"/>
            <consortium name="The Broad Institute Genome Sequencing Center for Infectious Disease"/>
            <person name="Wu L."/>
            <person name="Ma J."/>
        </authorList>
    </citation>
    <scope>NUCLEOTIDE SEQUENCE [LARGE SCALE GENOMIC DNA]</scope>
    <source>
        <strain evidence="3">JCM 18053</strain>
    </source>
</reference>
<gene>
    <name evidence="2" type="ORF">GCM10023213_41480</name>
</gene>
<accession>A0ABP9PIW6</accession>
<sequence>MSSQIKPSVTNPTIADIYQSVAANRLILRPDFQRRFVWTLAHQEEFIDTILRGYPFPEIYVCEGEVNVQELTTTRHVIDGQQRLTTIKRYIDGNPELPDRPYTSISPYKDLSVEQKQEFLSYQVVMRDIGRVSDETVREIFRRINLTKFKLENVEIHNAVYDGSFITAAKTILETTDLEKFGVFRESEFTRMADLHFILLVMATIENGGYFAQDREVEPMVAKYNEVYPSCDSVVTKIKKVFETITSLSLPLDSIWFRKSNFFTLVVETTLYLDQLPELEDFRSKLLDLEANILANKNNSHSAFSQYYSYMYQATHGRAARVTRSQFFRAHILGL</sequence>
<comment type="caution">
    <text evidence="2">The sequence shown here is derived from an EMBL/GenBank/DDBJ whole genome shotgun (WGS) entry which is preliminary data.</text>
</comment>
<evidence type="ECO:0000259" key="1">
    <source>
        <dbReference type="Pfam" id="PF03235"/>
    </source>
</evidence>
<proteinExistence type="predicted"/>
<protein>
    <recommendedName>
        <fullName evidence="1">GmrSD restriction endonucleases N-terminal domain-containing protein</fullName>
    </recommendedName>
</protein>
<dbReference type="PANTHER" id="PTHR39639">
    <property type="entry name" value="CHROMOSOME 16, WHOLE GENOME SHOTGUN SEQUENCE"/>
    <property type="match status" value="1"/>
</dbReference>
<dbReference type="InterPro" id="IPR004919">
    <property type="entry name" value="GmrSD_N"/>
</dbReference>
<organism evidence="2 3">
    <name type="scientific">Prosthecobacter algae</name>
    <dbReference type="NCBI Taxonomy" id="1144682"/>
    <lineage>
        <taxon>Bacteria</taxon>
        <taxon>Pseudomonadati</taxon>
        <taxon>Verrucomicrobiota</taxon>
        <taxon>Verrucomicrobiia</taxon>
        <taxon>Verrucomicrobiales</taxon>
        <taxon>Verrucomicrobiaceae</taxon>
        <taxon>Prosthecobacter</taxon>
    </lineage>
</organism>
<name>A0ABP9PIW6_9BACT</name>
<dbReference type="PANTHER" id="PTHR39639:SF1">
    <property type="entry name" value="DUF262 DOMAIN-CONTAINING PROTEIN"/>
    <property type="match status" value="1"/>
</dbReference>
<dbReference type="RefSeq" id="WP_345738325.1">
    <property type="nucleotide sequence ID" value="NZ_BAABIA010000010.1"/>
</dbReference>